<feature type="region of interest" description="Disordered" evidence="1">
    <location>
        <begin position="144"/>
        <end position="175"/>
    </location>
</feature>
<feature type="compositionally biased region" description="Low complexity" evidence="1">
    <location>
        <begin position="105"/>
        <end position="116"/>
    </location>
</feature>
<proteinExistence type="predicted"/>
<gene>
    <name evidence="2" type="ORF">PCOR1329_LOCUS47941</name>
</gene>
<organism evidence="2 3">
    <name type="scientific">Prorocentrum cordatum</name>
    <dbReference type="NCBI Taxonomy" id="2364126"/>
    <lineage>
        <taxon>Eukaryota</taxon>
        <taxon>Sar</taxon>
        <taxon>Alveolata</taxon>
        <taxon>Dinophyceae</taxon>
        <taxon>Prorocentrales</taxon>
        <taxon>Prorocentraceae</taxon>
        <taxon>Prorocentrum</taxon>
    </lineage>
</organism>
<feature type="region of interest" description="Disordered" evidence="1">
    <location>
        <begin position="286"/>
        <end position="310"/>
    </location>
</feature>
<comment type="caution">
    <text evidence="2">The sequence shown here is derived from an EMBL/GenBank/DDBJ whole genome shotgun (WGS) entry which is preliminary data.</text>
</comment>
<feature type="compositionally biased region" description="Low complexity" evidence="1">
    <location>
        <begin position="68"/>
        <end position="95"/>
    </location>
</feature>
<dbReference type="EMBL" id="CAUYUJ010015778">
    <property type="protein sequence ID" value="CAK0858020.1"/>
    <property type="molecule type" value="Genomic_DNA"/>
</dbReference>
<name>A0ABN9UEW2_9DINO</name>
<reference evidence="2" key="1">
    <citation type="submission" date="2023-10" db="EMBL/GenBank/DDBJ databases">
        <authorList>
            <person name="Chen Y."/>
            <person name="Shah S."/>
            <person name="Dougan E. K."/>
            <person name="Thang M."/>
            <person name="Chan C."/>
        </authorList>
    </citation>
    <scope>NUCLEOTIDE SEQUENCE [LARGE SCALE GENOMIC DNA]</scope>
</reference>
<protein>
    <submittedName>
        <fullName evidence="2">Uncharacterized protein</fullName>
    </submittedName>
</protein>
<keyword evidence="3" id="KW-1185">Reference proteome</keyword>
<evidence type="ECO:0000313" key="2">
    <source>
        <dbReference type="EMBL" id="CAK0858020.1"/>
    </source>
</evidence>
<evidence type="ECO:0000313" key="3">
    <source>
        <dbReference type="Proteomes" id="UP001189429"/>
    </source>
</evidence>
<feature type="region of interest" description="Disordered" evidence="1">
    <location>
        <begin position="20"/>
        <end position="131"/>
    </location>
</feature>
<accession>A0ABN9UEW2</accession>
<feature type="compositionally biased region" description="Basic residues" evidence="1">
    <location>
        <begin position="28"/>
        <end position="49"/>
    </location>
</feature>
<sequence length="393" mass="42268">MALDETLWEALVTASSCLRPPALAPSARRPRSPRRSRRRRSRLRRRRRALREGPAISGHGPRGMRGCSSAGEAAPSGTAAEAAAAADSGPTRRQQWPPPEWRRCGQVGAVARAQGEAEGEEAGRGRRGQATAAEVYDWHPPAAASALRPRLGPPPHMAARREQPPPEATEGSGLVHPLRPSVALLAPELVSRPRRHVDAGRHLRRAHRSAVLGHRLGGRWRREDCGLPPAREPLRGSEAEATVLLPGVAGAGRVPSARRGTVRGPETFGAARPWCTPLVYGPSGCRRSGVQIPPRHRRDRSRTSATKSAGGQPLTIVRMMRCDPGLLEGLRGGRQAGAVRDWLVFATLFIGTTHAVSALCATLQVPRRAERSVRIALIPLHCMDSLPCRAPGP</sequence>
<dbReference type="Proteomes" id="UP001189429">
    <property type="component" value="Unassembled WGS sequence"/>
</dbReference>
<evidence type="ECO:0000256" key="1">
    <source>
        <dbReference type="SAM" id="MobiDB-lite"/>
    </source>
</evidence>